<keyword evidence="2" id="KW-0560">Oxidoreductase</keyword>
<dbReference type="PANTHER" id="PTHR43157">
    <property type="entry name" value="PHOSPHATIDYLINOSITOL-GLYCAN BIOSYNTHESIS CLASS F PROTEIN-RELATED"/>
    <property type="match status" value="1"/>
</dbReference>
<comment type="caution">
    <text evidence="4">The sequence shown here is derived from an EMBL/GenBank/DDBJ whole genome shotgun (WGS) entry which is preliminary data.</text>
</comment>
<evidence type="ECO:0000256" key="2">
    <source>
        <dbReference type="ARBA" id="ARBA00023002"/>
    </source>
</evidence>
<dbReference type="SUPFAM" id="SSF51735">
    <property type="entry name" value="NAD(P)-binding Rossmann-fold domains"/>
    <property type="match status" value="1"/>
</dbReference>
<evidence type="ECO:0000313" key="5">
    <source>
        <dbReference type="Proteomes" id="UP000319731"/>
    </source>
</evidence>
<keyword evidence="5" id="KW-1185">Reference proteome</keyword>
<dbReference type="GeneID" id="42007374"/>
<dbReference type="Proteomes" id="UP000319731">
    <property type="component" value="Unassembled WGS sequence"/>
</dbReference>
<evidence type="ECO:0000313" key="4">
    <source>
        <dbReference type="EMBL" id="TPX30247.1"/>
    </source>
</evidence>
<proteinExistence type="inferred from homology"/>
<dbReference type="AlphaFoldDB" id="A0A507BK14"/>
<dbReference type="InterPro" id="IPR020904">
    <property type="entry name" value="Sc_DH/Rdtase_CS"/>
</dbReference>
<accession>A0A507BK14</accession>
<dbReference type="PANTHER" id="PTHR43157:SF31">
    <property type="entry name" value="PHOSPHATIDYLINOSITOL-GLYCAN BIOSYNTHESIS CLASS F PROTEIN"/>
    <property type="match status" value="1"/>
</dbReference>
<gene>
    <name evidence="4" type="ORF">SmJEL517_g06151</name>
</gene>
<dbReference type="STRING" id="1806994.A0A507BK14"/>
<organism evidence="4 5">
    <name type="scientific">Synchytrium microbalum</name>
    <dbReference type="NCBI Taxonomy" id="1806994"/>
    <lineage>
        <taxon>Eukaryota</taxon>
        <taxon>Fungi</taxon>
        <taxon>Fungi incertae sedis</taxon>
        <taxon>Chytridiomycota</taxon>
        <taxon>Chytridiomycota incertae sedis</taxon>
        <taxon>Chytridiomycetes</taxon>
        <taxon>Synchytriales</taxon>
        <taxon>Synchytriaceae</taxon>
        <taxon>Synchytrium</taxon>
    </lineage>
</organism>
<evidence type="ECO:0000256" key="1">
    <source>
        <dbReference type="ARBA" id="ARBA00022857"/>
    </source>
</evidence>
<dbReference type="PRINTS" id="PR00080">
    <property type="entry name" value="SDRFAMILY"/>
</dbReference>
<dbReference type="GO" id="GO:0016491">
    <property type="term" value="F:oxidoreductase activity"/>
    <property type="evidence" value="ECO:0007669"/>
    <property type="project" value="UniProtKB-KW"/>
</dbReference>
<protein>
    <recommendedName>
        <fullName evidence="6">NAD(P)-binding protein</fullName>
    </recommendedName>
</protein>
<comment type="similarity">
    <text evidence="3">Belongs to the short-chain dehydrogenases/reductases (SDR) family.</text>
</comment>
<dbReference type="InterPro" id="IPR036291">
    <property type="entry name" value="NAD(P)-bd_dom_sf"/>
</dbReference>
<evidence type="ECO:0000256" key="3">
    <source>
        <dbReference type="RuleBase" id="RU000363"/>
    </source>
</evidence>
<dbReference type="PROSITE" id="PS00061">
    <property type="entry name" value="ADH_SHORT"/>
    <property type="match status" value="1"/>
</dbReference>
<dbReference type="PRINTS" id="PR00081">
    <property type="entry name" value="GDHRDH"/>
</dbReference>
<dbReference type="InterPro" id="IPR002347">
    <property type="entry name" value="SDR_fam"/>
</dbReference>
<dbReference type="Pfam" id="PF00106">
    <property type="entry name" value="adh_short"/>
    <property type="match status" value="1"/>
</dbReference>
<keyword evidence="1" id="KW-0521">NADP</keyword>
<dbReference type="OrthoDB" id="191139at2759"/>
<reference evidence="4 5" key="1">
    <citation type="journal article" date="2019" name="Sci. Rep.">
        <title>Comparative genomics of chytrid fungi reveal insights into the obligate biotrophic and pathogenic lifestyle of Synchytrium endobioticum.</title>
        <authorList>
            <person name="van de Vossenberg B.T.L.H."/>
            <person name="Warris S."/>
            <person name="Nguyen H.D.T."/>
            <person name="van Gent-Pelzer M.P.E."/>
            <person name="Joly D.L."/>
            <person name="van de Geest H.C."/>
            <person name="Bonants P.J.M."/>
            <person name="Smith D.S."/>
            <person name="Levesque C.A."/>
            <person name="van der Lee T.A.J."/>
        </authorList>
    </citation>
    <scope>NUCLEOTIDE SEQUENCE [LARGE SCALE GENOMIC DNA]</scope>
    <source>
        <strain evidence="4 5">JEL517</strain>
    </source>
</reference>
<dbReference type="EMBL" id="QEAO01000082">
    <property type="protein sequence ID" value="TPX30247.1"/>
    <property type="molecule type" value="Genomic_DNA"/>
</dbReference>
<sequence length="303" mass="32598">MLREYTIPKDALVGKTIIVTGGDAGLGRSSVQSFALAGAKVIIATQSLDRATSTKNEIMTIVAQKNAKGTVEAIAVDISSMKAVQVFAAKFLGRGEKLDILVNNAGVISRSNTKTAECFEVHFALAQGHFLLTLLLLPALKKARNARILTISSVAHSAISGIPYDNIYGGKVPNKQSISGAVKSYGVSKLADVYYSRWTAQQLKTTGITTYCIHPGAVSTGIWKIVPIAVRWIIKHVTIPVEEGARTYLYCAVDPEAGKESGLYYYDCAVKRPSEVGADDKKAAELVATSGKWLNIDVHSYFK</sequence>
<evidence type="ECO:0008006" key="6">
    <source>
        <dbReference type="Google" id="ProtNLM"/>
    </source>
</evidence>
<name>A0A507BK14_9FUNG</name>
<dbReference type="RefSeq" id="XP_031021951.1">
    <property type="nucleotide sequence ID" value="XM_031172077.1"/>
</dbReference>
<dbReference type="Gene3D" id="3.40.50.720">
    <property type="entry name" value="NAD(P)-binding Rossmann-like Domain"/>
    <property type="match status" value="1"/>
</dbReference>